<sequence length="855" mass="95000">MIKKINFATVLLLFVSVNIAFAQFQVPTNYLPGSNMNQPNAVNKPIGNSKVTKREIINTSNQKNELDSLVNQRQSDALTNQSIEEDSIKKAKITLQNKIFGFSIFNKKAGTFETNLKMATPKNYILGPDDELIVDINGYSEEHYNLTVSADGYVKINKVGNVYVAGLTIDEARNRLIYKLSSIYIGLKKFNGRTDINGLYASVSLGNIRTIQVSVVGEVQFPGTYSVPSLARVMNVLYLAGGPTENGTFRDVQLIRHNKVLAHLDLYDFITQGFSKGDISVQDQDIIKIGLYKSRIEVKGRVKRSAFFEPLPTENLAFIFENFVGGFTENAYKDLLKVERITKTERKLIDINYAIANSFYPADGDIITAESITENRYENRVTLSGEVFRPGTFSLDSKLTLSNLIKRAGGVKENAFLARVNINRLNKDFTPGIMSVNLADVLSGKAEDVMLEREDKITVFSITELRESYTVTIHGEINGVKENLDKKTAIGDTKTKQQENGNNAQNESSSEISDKLKSDNISNVLLNRQVKITIPFQTNMTVEDLIIKAGGLRESASTGFVEVVRRKKNEFVENQDYSSSQIAEVYKFSISKDLIVDNSASKFVLNPFDEVFVRSSPNYELQQFITLQGQVLFPGVYGLEKKDDRLSDLIKRAGGLNKQAYPEGAKLIRKTELSESESELKKKQIKDFNDNYSGIEINNASESSESNHETIGINLVAALAQPGGPDDIQIINGDVINIPREPQTVKITGEVLYPNNVKFTESKSLGSYISSAGGYTSSSARKRVYVIYSNGSVKRAKNFLFMRFYPRVERGSEIIVPKKLKSANTSQQIVSLVSVLTGTVTSIIGIITLIKATAQ</sequence>
<keyword evidence="8" id="KW-1185">Reference proteome</keyword>
<evidence type="ECO:0000259" key="6">
    <source>
        <dbReference type="Pfam" id="PF10531"/>
    </source>
</evidence>
<evidence type="ECO:0000313" key="8">
    <source>
        <dbReference type="Proteomes" id="UP001249959"/>
    </source>
</evidence>
<feature type="domain" description="Polysaccharide export protein N-terminal" evidence="5">
    <location>
        <begin position="120"/>
        <end position="184"/>
    </location>
</feature>
<evidence type="ECO:0000256" key="2">
    <source>
        <dbReference type="SAM" id="MobiDB-lite"/>
    </source>
</evidence>
<dbReference type="Proteomes" id="UP001249959">
    <property type="component" value="Unassembled WGS sequence"/>
</dbReference>
<dbReference type="Gene3D" id="3.10.560.10">
    <property type="entry name" value="Outer membrane lipoprotein wza domain like"/>
    <property type="match status" value="5"/>
</dbReference>
<reference evidence="7 8" key="1">
    <citation type="submission" date="2023-09" db="EMBL/GenBank/DDBJ databases">
        <title>Aquirufa genomes.</title>
        <authorList>
            <person name="Pitt A."/>
        </authorList>
    </citation>
    <scope>NUCLEOTIDE SEQUENCE [LARGE SCALE GENOMIC DNA]</scope>
    <source>
        <strain evidence="7 8">LEOWEIH-7C</strain>
    </source>
</reference>
<feature type="domain" description="Soluble ligand binding" evidence="6">
    <location>
        <begin position="625"/>
        <end position="672"/>
    </location>
</feature>
<dbReference type="InterPro" id="IPR019554">
    <property type="entry name" value="Soluble_ligand-bd"/>
</dbReference>
<proteinExistence type="predicted"/>
<feature type="region of interest" description="Disordered" evidence="2">
    <location>
        <begin position="488"/>
        <end position="513"/>
    </location>
</feature>
<dbReference type="Pfam" id="PF10531">
    <property type="entry name" value="SLBB"/>
    <property type="match status" value="5"/>
</dbReference>
<feature type="signal peptide" evidence="4">
    <location>
        <begin position="1"/>
        <end position="22"/>
    </location>
</feature>
<organism evidence="7 8">
    <name type="scientific">Aquirufa regiilacus</name>
    <dbReference type="NCBI Taxonomy" id="3024868"/>
    <lineage>
        <taxon>Bacteria</taxon>
        <taxon>Pseudomonadati</taxon>
        <taxon>Bacteroidota</taxon>
        <taxon>Cytophagia</taxon>
        <taxon>Cytophagales</taxon>
        <taxon>Flectobacillaceae</taxon>
        <taxon>Aquirufa</taxon>
    </lineage>
</organism>
<keyword evidence="3" id="KW-1133">Transmembrane helix</keyword>
<gene>
    <name evidence="7" type="ORF">PQG45_03905</name>
</gene>
<name>A0ABU3TQP3_9BACT</name>
<evidence type="ECO:0000256" key="1">
    <source>
        <dbReference type="ARBA" id="ARBA00022729"/>
    </source>
</evidence>
<keyword evidence="1 4" id="KW-0732">Signal</keyword>
<feature type="domain" description="Soluble ligand binding" evidence="6">
    <location>
        <begin position="380"/>
        <end position="427"/>
    </location>
</feature>
<keyword evidence="3" id="KW-0472">Membrane</keyword>
<dbReference type="InterPro" id="IPR049712">
    <property type="entry name" value="Poly_export"/>
</dbReference>
<feature type="domain" description="Soluble ligand binding" evidence="6">
    <location>
        <begin position="213"/>
        <end position="256"/>
    </location>
</feature>
<dbReference type="EMBL" id="JAVNWW010000001">
    <property type="protein sequence ID" value="MDU0808178.1"/>
    <property type="molecule type" value="Genomic_DNA"/>
</dbReference>
<feature type="domain" description="Soluble ligand binding" evidence="6">
    <location>
        <begin position="533"/>
        <end position="568"/>
    </location>
</feature>
<evidence type="ECO:0000256" key="4">
    <source>
        <dbReference type="SAM" id="SignalP"/>
    </source>
</evidence>
<evidence type="ECO:0000313" key="7">
    <source>
        <dbReference type="EMBL" id="MDU0808178.1"/>
    </source>
</evidence>
<accession>A0ABU3TQP3</accession>
<feature type="chain" id="PRO_5046000539" evidence="4">
    <location>
        <begin position="23"/>
        <end position="855"/>
    </location>
</feature>
<keyword evidence="3" id="KW-0812">Transmembrane</keyword>
<protein>
    <submittedName>
        <fullName evidence="7">SLBB domain-containing protein</fullName>
    </submittedName>
</protein>
<comment type="caution">
    <text evidence="7">The sequence shown here is derived from an EMBL/GenBank/DDBJ whole genome shotgun (WGS) entry which is preliminary data.</text>
</comment>
<dbReference type="InterPro" id="IPR003715">
    <property type="entry name" value="Poly_export_N"/>
</dbReference>
<feature type="compositionally biased region" description="Polar residues" evidence="2">
    <location>
        <begin position="498"/>
        <end position="511"/>
    </location>
</feature>
<dbReference type="PANTHER" id="PTHR33619:SF3">
    <property type="entry name" value="POLYSACCHARIDE EXPORT PROTEIN GFCE-RELATED"/>
    <property type="match status" value="1"/>
</dbReference>
<dbReference type="Pfam" id="PF02563">
    <property type="entry name" value="Poly_export"/>
    <property type="match status" value="1"/>
</dbReference>
<feature type="transmembrane region" description="Helical" evidence="3">
    <location>
        <begin position="829"/>
        <end position="850"/>
    </location>
</feature>
<feature type="compositionally biased region" description="Basic and acidic residues" evidence="2">
    <location>
        <begin position="488"/>
        <end position="497"/>
    </location>
</feature>
<dbReference type="RefSeq" id="WP_315575590.1">
    <property type="nucleotide sequence ID" value="NZ_JARDXH010000002.1"/>
</dbReference>
<evidence type="ECO:0000256" key="3">
    <source>
        <dbReference type="SAM" id="Phobius"/>
    </source>
</evidence>
<dbReference type="PANTHER" id="PTHR33619">
    <property type="entry name" value="POLYSACCHARIDE EXPORT PROTEIN GFCE-RELATED"/>
    <property type="match status" value="1"/>
</dbReference>
<feature type="domain" description="Soluble ligand binding" evidence="6">
    <location>
        <begin position="745"/>
        <end position="788"/>
    </location>
</feature>
<dbReference type="Gene3D" id="3.30.1950.10">
    <property type="entry name" value="wza like domain"/>
    <property type="match status" value="1"/>
</dbReference>
<evidence type="ECO:0000259" key="5">
    <source>
        <dbReference type="Pfam" id="PF02563"/>
    </source>
</evidence>